<keyword evidence="3" id="KW-0328">Glycosyltransferase</keyword>
<keyword evidence="6 8" id="KW-1133">Transmembrane helix</keyword>
<keyword evidence="4" id="KW-0808">Transferase</keyword>
<feature type="domain" description="Glycosyltransferase RgtA/B/C/D-like" evidence="9">
    <location>
        <begin position="109"/>
        <end position="227"/>
    </location>
</feature>
<evidence type="ECO:0000256" key="4">
    <source>
        <dbReference type="ARBA" id="ARBA00022679"/>
    </source>
</evidence>
<keyword evidence="5 8" id="KW-0812">Transmembrane</keyword>
<comment type="caution">
    <text evidence="10">The sequence shown here is derived from an EMBL/GenBank/DDBJ whole genome shotgun (WGS) entry which is preliminary data.</text>
</comment>
<dbReference type="EMBL" id="JAMZMM010000131">
    <property type="protein sequence ID" value="MCP2729641.1"/>
    <property type="molecule type" value="Genomic_DNA"/>
</dbReference>
<feature type="transmembrane region" description="Helical" evidence="8">
    <location>
        <begin position="83"/>
        <end position="101"/>
    </location>
</feature>
<feature type="transmembrane region" description="Helical" evidence="8">
    <location>
        <begin position="189"/>
        <end position="215"/>
    </location>
</feature>
<evidence type="ECO:0000256" key="8">
    <source>
        <dbReference type="SAM" id="Phobius"/>
    </source>
</evidence>
<dbReference type="RefSeq" id="WP_254012423.1">
    <property type="nucleotide sequence ID" value="NZ_JAMZMM010000131.1"/>
</dbReference>
<dbReference type="AlphaFoldDB" id="A0AAE3GS26"/>
<dbReference type="PANTHER" id="PTHR33908">
    <property type="entry name" value="MANNOSYLTRANSFERASE YKCB-RELATED"/>
    <property type="match status" value="1"/>
</dbReference>
<feature type="transmembrane region" description="Helical" evidence="8">
    <location>
        <begin position="325"/>
        <end position="345"/>
    </location>
</feature>
<feature type="transmembrane region" description="Helical" evidence="8">
    <location>
        <begin position="403"/>
        <end position="420"/>
    </location>
</feature>
<dbReference type="Proteomes" id="UP001204953">
    <property type="component" value="Unassembled WGS sequence"/>
</dbReference>
<evidence type="ECO:0000256" key="5">
    <source>
        <dbReference type="ARBA" id="ARBA00022692"/>
    </source>
</evidence>
<evidence type="ECO:0000313" key="10">
    <source>
        <dbReference type="EMBL" id="MCP2729641.1"/>
    </source>
</evidence>
<feature type="transmembrane region" description="Helical" evidence="8">
    <location>
        <begin position="113"/>
        <end position="134"/>
    </location>
</feature>
<organism evidence="10 11">
    <name type="scientific">Limnofasciculus baicalensis BBK-W-15</name>
    <dbReference type="NCBI Taxonomy" id="2699891"/>
    <lineage>
        <taxon>Bacteria</taxon>
        <taxon>Bacillati</taxon>
        <taxon>Cyanobacteriota</taxon>
        <taxon>Cyanophyceae</taxon>
        <taxon>Coleofasciculales</taxon>
        <taxon>Coleofasciculaceae</taxon>
        <taxon>Limnofasciculus</taxon>
        <taxon>Limnofasciculus baicalensis</taxon>
    </lineage>
</organism>
<feature type="transmembrane region" description="Helical" evidence="8">
    <location>
        <begin position="456"/>
        <end position="475"/>
    </location>
</feature>
<feature type="transmembrane region" description="Helical" evidence="8">
    <location>
        <begin position="427"/>
        <end position="450"/>
    </location>
</feature>
<evidence type="ECO:0000256" key="6">
    <source>
        <dbReference type="ARBA" id="ARBA00022989"/>
    </source>
</evidence>
<dbReference type="GO" id="GO:0016763">
    <property type="term" value="F:pentosyltransferase activity"/>
    <property type="evidence" value="ECO:0007669"/>
    <property type="project" value="TreeGrafter"/>
</dbReference>
<evidence type="ECO:0000256" key="7">
    <source>
        <dbReference type="ARBA" id="ARBA00023136"/>
    </source>
</evidence>
<accession>A0AAE3GS26</accession>
<feature type="transmembrane region" description="Helical" evidence="8">
    <location>
        <begin position="31"/>
        <end position="51"/>
    </location>
</feature>
<keyword evidence="2" id="KW-1003">Cell membrane</keyword>
<evidence type="ECO:0000256" key="1">
    <source>
        <dbReference type="ARBA" id="ARBA00004651"/>
    </source>
</evidence>
<evidence type="ECO:0000256" key="3">
    <source>
        <dbReference type="ARBA" id="ARBA00022676"/>
    </source>
</evidence>
<reference evidence="10" key="1">
    <citation type="submission" date="2022-06" db="EMBL/GenBank/DDBJ databases">
        <title>New cyanobacteria of genus Symplocastrum in benthos of Lake Baikal.</title>
        <authorList>
            <person name="Sorokovikova E."/>
            <person name="Tikhonova I."/>
            <person name="Krasnopeev A."/>
            <person name="Evseev P."/>
            <person name="Gladkikh A."/>
            <person name="Belykh O."/>
        </authorList>
    </citation>
    <scope>NUCLEOTIDE SEQUENCE</scope>
    <source>
        <strain evidence="10">BBK-W-15</strain>
    </source>
</reference>
<proteinExistence type="predicted"/>
<dbReference type="InterPro" id="IPR050297">
    <property type="entry name" value="LipidA_mod_glycosyltrf_83"/>
</dbReference>
<feature type="transmembrane region" description="Helical" evidence="8">
    <location>
        <begin position="296"/>
        <end position="313"/>
    </location>
</feature>
<dbReference type="GO" id="GO:0009103">
    <property type="term" value="P:lipopolysaccharide biosynthetic process"/>
    <property type="evidence" value="ECO:0007669"/>
    <property type="project" value="UniProtKB-ARBA"/>
</dbReference>
<dbReference type="GO" id="GO:0005886">
    <property type="term" value="C:plasma membrane"/>
    <property type="evidence" value="ECO:0007669"/>
    <property type="project" value="UniProtKB-SubCell"/>
</dbReference>
<evidence type="ECO:0000256" key="2">
    <source>
        <dbReference type="ARBA" id="ARBA00022475"/>
    </source>
</evidence>
<name>A0AAE3GS26_9CYAN</name>
<comment type="subcellular location">
    <subcellularLocation>
        <location evidence="1">Cell membrane</location>
        <topology evidence="1">Multi-pass membrane protein</topology>
    </subcellularLocation>
</comment>
<keyword evidence="7 8" id="KW-0472">Membrane</keyword>
<keyword evidence="11" id="KW-1185">Reference proteome</keyword>
<protein>
    <submittedName>
        <fullName evidence="10">Glycosyltransferase family 39 protein</fullName>
    </submittedName>
</protein>
<evidence type="ECO:0000259" key="9">
    <source>
        <dbReference type="Pfam" id="PF13231"/>
    </source>
</evidence>
<evidence type="ECO:0000313" key="11">
    <source>
        <dbReference type="Proteomes" id="UP001204953"/>
    </source>
</evidence>
<gene>
    <name evidence="10" type="ORF">NJ959_14405</name>
</gene>
<dbReference type="InterPro" id="IPR038731">
    <property type="entry name" value="RgtA/B/C-like"/>
</dbReference>
<sequence>MKLINSTRRYLHLDINFSDYIFQKFNVLKGVWEYLALISILGLGFVVRYPLVLYNLPVSANVDERLSLAILYRFENVGLNPEWFHYPSFFYYLTFFWCDFWGDINSALFYGRILNLLFGCGLAVSVFFLSQYLYKSKTASLIAAALTMFSPLLIESGSYIITDILLAILSVIALLLLMRFFETAQYKFWLMGALVIGLAISTKYTALIVAITYVISELINYKSLSEKSRGNWLLLNKGFTHFQLTGIFSILSLILFAIVILFPHDLLMSILQTSGDLNSTVDAKDIIFFNSLRKKVLYLGILSLICTVLSYRFPRLFERFGLFRIYMGIGIITVGFLLASPYVLVSWKTFIYDFGSELKHNALHTEDSQWLAYIRYYFDKESMVVLAFFIIGIFMSFKRKINLGVLLTYLILYYIVIGSSTRSFPRYLVPALPILFAISGFGIDCVGSYLNKYRKGFRSIVLLFVIVVIGFEVYAKFPSSLFQNYNKDEIFDSYQFVKKYNPSQVYFSGDSPNVELRIAGLEVEKIPEKALLLDNYDFLTNLKPNQLIILDGAKNTQIYPEVRQQFKLLWSTNRGGGQYIYKIH</sequence>
<dbReference type="Pfam" id="PF13231">
    <property type="entry name" value="PMT_2"/>
    <property type="match status" value="1"/>
</dbReference>
<feature type="transmembrane region" description="Helical" evidence="8">
    <location>
        <begin position="157"/>
        <end position="177"/>
    </location>
</feature>
<dbReference type="PANTHER" id="PTHR33908:SF11">
    <property type="entry name" value="MEMBRANE PROTEIN"/>
    <property type="match status" value="1"/>
</dbReference>
<feature type="transmembrane region" description="Helical" evidence="8">
    <location>
        <begin position="242"/>
        <end position="262"/>
    </location>
</feature>